<dbReference type="InterPro" id="IPR014284">
    <property type="entry name" value="RNA_pol_sigma-70_dom"/>
</dbReference>
<evidence type="ECO:0000259" key="1">
    <source>
        <dbReference type="Pfam" id="PF08281"/>
    </source>
</evidence>
<dbReference type="GO" id="GO:0006352">
    <property type="term" value="P:DNA-templated transcription initiation"/>
    <property type="evidence" value="ECO:0007669"/>
    <property type="project" value="InterPro"/>
</dbReference>
<dbReference type="EMBL" id="CP036264">
    <property type="protein sequence ID" value="QEG02311.1"/>
    <property type="molecule type" value="Genomic_DNA"/>
</dbReference>
<dbReference type="Gene3D" id="1.10.10.10">
    <property type="entry name" value="Winged helix-like DNA-binding domain superfamily/Winged helix DNA-binding domain"/>
    <property type="match status" value="1"/>
</dbReference>
<organism evidence="2 3">
    <name type="scientific">Stieleria maiorica</name>
    <dbReference type="NCBI Taxonomy" id="2795974"/>
    <lineage>
        <taxon>Bacteria</taxon>
        <taxon>Pseudomonadati</taxon>
        <taxon>Planctomycetota</taxon>
        <taxon>Planctomycetia</taxon>
        <taxon>Pirellulales</taxon>
        <taxon>Pirellulaceae</taxon>
        <taxon>Stieleria</taxon>
    </lineage>
</organism>
<evidence type="ECO:0000313" key="3">
    <source>
        <dbReference type="Proteomes" id="UP000321353"/>
    </source>
</evidence>
<reference evidence="2 3" key="1">
    <citation type="submission" date="2019-02" db="EMBL/GenBank/DDBJ databases">
        <title>Planctomycetal bacteria perform biofilm scaping via a novel small molecule.</title>
        <authorList>
            <person name="Jeske O."/>
            <person name="Boedeker C."/>
            <person name="Wiegand S."/>
            <person name="Breitling P."/>
            <person name="Kallscheuer N."/>
            <person name="Jogler M."/>
            <person name="Rohde M."/>
            <person name="Petersen J."/>
            <person name="Medema M.H."/>
            <person name="Surup F."/>
            <person name="Jogler C."/>
        </authorList>
    </citation>
    <scope>NUCLEOTIDE SEQUENCE [LARGE SCALE GENOMIC DNA]</scope>
    <source>
        <strain evidence="2 3">Mal15</strain>
    </source>
</reference>
<feature type="domain" description="RNA polymerase sigma factor 70 region 4 type 2" evidence="1">
    <location>
        <begin position="137"/>
        <end position="186"/>
    </location>
</feature>
<dbReference type="NCBIfam" id="TIGR02937">
    <property type="entry name" value="sigma70-ECF"/>
    <property type="match status" value="1"/>
</dbReference>
<protein>
    <submittedName>
        <fullName evidence="2">RNA polymerase sigma factor</fullName>
    </submittedName>
</protein>
<dbReference type="InterPro" id="IPR013324">
    <property type="entry name" value="RNA_pol_sigma_r3/r4-like"/>
</dbReference>
<dbReference type="GO" id="GO:0003677">
    <property type="term" value="F:DNA binding"/>
    <property type="evidence" value="ECO:0007669"/>
    <property type="project" value="InterPro"/>
</dbReference>
<evidence type="ECO:0000313" key="2">
    <source>
        <dbReference type="EMBL" id="QEG02311.1"/>
    </source>
</evidence>
<name>A0A5B9MQ47_9BACT</name>
<proteinExistence type="predicted"/>
<dbReference type="InterPro" id="IPR013249">
    <property type="entry name" value="RNA_pol_sigma70_r4_t2"/>
</dbReference>
<keyword evidence="3" id="KW-1185">Reference proteome</keyword>
<dbReference type="KEGG" id="smam:Mal15_63980"/>
<accession>A0A5B9MQ47</accession>
<dbReference type="RefSeq" id="WP_167547156.1">
    <property type="nucleotide sequence ID" value="NZ_CP036264.1"/>
</dbReference>
<dbReference type="InterPro" id="IPR036388">
    <property type="entry name" value="WH-like_DNA-bd_sf"/>
</dbReference>
<gene>
    <name evidence="2" type="ORF">Mal15_63980</name>
</gene>
<dbReference type="SUPFAM" id="SSF88659">
    <property type="entry name" value="Sigma3 and sigma4 domains of RNA polymerase sigma factors"/>
    <property type="match status" value="1"/>
</dbReference>
<sequence length="204" mass="23369">MTQSISNFNPFEDTFTRRLVQRKANQLIGKYGYTEIDRDDLQQNMYLRVLQSLRSYDPNEGHQNKFITAVVERYVANIVRDRCAEKRCDADTVLLSTPLSEADGESIRVTHTLSGSSNDRHTGRSRRSDTEISQLRLDIQAVIDELPTDWQQIVELRKSFSITEIAEQIGVARTTISARFQKIRERFAEAGLADYFQATSSART</sequence>
<dbReference type="Pfam" id="PF08281">
    <property type="entry name" value="Sigma70_r4_2"/>
    <property type="match status" value="1"/>
</dbReference>
<dbReference type="AlphaFoldDB" id="A0A5B9MQ47"/>
<dbReference type="Proteomes" id="UP000321353">
    <property type="component" value="Chromosome"/>
</dbReference>
<dbReference type="GO" id="GO:0016987">
    <property type="term" value="F:sigma factor activity"/>
    <property type="evidence" value="ECO:0007669"/>
    <property type="project" value="InterPro"/>
</dbReference>